<keyword evidence="3" id="KW-1185">Reference proteome</keyword>
<organism evidence="2 3">
    <name type="scientific">Myroides albus</name>
    <dbReference type="NCBI Taxonomy" id="2562892"/>
    <lineage>
        <taxon>Bacteria</taxon>
        <taxon>Pseudomonadati</taxon>
        <taxon>Bacteroidota</taxon>
        <taxon>Flavobacteriia</taxon>
        <taxon>Flavobacteriales</taxon>
        <taxon>Flavobacteriaceae</taxon>
        <taxon>Myroides</taxon>
    </lineage>
</organism>
<evidence type="ECO:0000313" key="2">
    <source>
        <dbReference type="EMBL" id="MTG97324.1"/>
    </source>
</evidence>
<sequence>MKREYVLINSIFAALLAILFGYISILAFTDISGIHIRSSCEGMPIQYCRSRGLTRDFISIMQKGYSQTIYINPYSQRIFTFFIYAFVTRILSTIVLQWFTSKKVFILDITVLTLLFAYAFFPLLLG</sequence>
<feature type="transmembrane region" description="Helical" evidence="1">
    <location>
        <begin position="78"/>
        <end position="99"/>
    </location>
</feature>
<accession>A0A6I3LHP7</accession>
<evidence type="ECO:0000313" key="3">
    <source>
        <dbReference type="Proteomes" id="UP000438760"/>
    </source>
</evidence>
<dbReference type="EMBL" id="WMJX01000005">
    <property type="protein sequence ID" value="MTG97324.1"/>
    <property type="molecule type" value="Genomic_DNA"/>
</dbReference>
<keyword evidence="1" id="KW-1133">Transmembrane helix</keyword>
<evidence type="ECO:0000256" key="1">
    <source>
        <dbReference type="SAM" id="Phobius"/>
    </source>
</evidence>
<proteinExistence type="predicted"/>
<gene>
    <name evidence="2" type="ORF">GJV76_04110</name>
</gene>
<evidence type="ECO:0008006" key="4">
    <source>
        <dbReference type="Google" id="ProtNLM"/>
    </source>
</evidence>
<protein>
    <recommendedName>
        <fullName evidence="4">DUF2752 domain-containing protein</fullName>
    </recommendedName>
</protein>
<dbReference type="AlphaFoldDB" id="A0A6I3LHP7"/>
<feature type="transmembrane region" description="Helical" evidence="1">
    <location>
        <begin position="105"/>
        <end position="125"/>
    </location>
</feature>
<reference evidence="2 3" key="1">
    <citation type="submission" date="2019-11" db="EMBL/GenBank/DDBJ databases">
        <title>Genome of Strain BIT-d1.</title>
        <authorList>
            <person name="Yang Y."/>
        </authorList>
    </citation>
    <scope>NUCLEOTIDE SEQUENCE [LARGE SCALE GENOMIC DNA]</scope>
    <source>
        <strain evidence="2 3">BIT-d1</strain>
    </source>
</reference>
<dbReference type="OrthoDB" id="1366840at2"/>
<keyword evidence="1" id="KW-0812">Transmembrane</keyword>
<keyword evidence="1" id="KW-0472">Membrane</keyword>
<dbReference type="Proteomes" id="UP000438760">
    <property type="component" value="Unassembled WGS sequence"/>
</dbReference>
<dbReference type="RefSeq" id="WP_155091372.1">
    <property type="nucleotide sequence ID" value="NZ_CP102754.1"/>
</dbReference>
<feature type="transmembrane region" description="Helical" evidence="1">
    <location>
        <begin position="6"/>
        <end position="28"/>
    </location>
</feature>
<comment type="caution">
    <text evidence="2">The sequence shown here is derived from an EMBL/GenBank/DDBJ whole genome shotgun (WGS) entry which is preliminary data.</text>
</comment>
<name>A0A6I3LHP7_9FLAO</name>